<gene>
    <name evidence="1" type="ORF">FAZ98_31645</name>
</gene>
<name>A0A7Z2GRP3_9BURK</name>
<dbReference type="Proteomes" id="UP000433577">
    <property type="component" value="Chromosome 4"/>
</dbReference>
<evidence type="ECO:0000313" key="1">
    <source>
        <dbReference type="EMBL" id="QGZ66349.1"/>
    </source>
</evidence>
<accession>A0A7Z2GRP3</accession>
<evidence type="ECO:0000313" key="2">
    <source>
        <dbReference type="Proteomes" id="UP000433577"/>
    </source>
</evidence>
<sequence>MLVVTLNDVATRNNYEVVYATAISGATLTVQRAQESTAALSWLVGDFAFSGPTAGQQESFGQEGAANTWTGANTFTETVTAPTVNTGTIEAGASPLFLETDSHVSVVNSTNTAYAELYCAAPTIGDAAVNLDTGDARYVKHGSAALAGTQANIGWTPSTASSDVRSVTFTAPCNGVVISRSFVNSNAGQTASFTNYASINGVAGGAESIIGSSIVSTVQNVASGSSVTVSATATSNAGTTIPASHWLEYQFMPS</sequence>
<protein>
    <submittedName>
        <fullName evidence="1">Uncharacterized protein</fullName>
    </submittedName>
</protein>
<dbReference type="EMBL" id="CP046916">
    <property type="protein sequence ID" value="QGZ66349.1"/>
    <property type="molecule type" value="Genomic_DNA"/>
</dbReference>
<keyword evidence="2" id="KW-1185">Reference proteome</keyword>
<dbReference type="KEGG" id="pacs:FAZ98_31645"/>
<reference evidence="1 2" key="1">
    <citation type="submission" date="2019-12" db="EMBL/GenBank/DDBJ databases">
        <title>Paraburkholderia acidiphila 7Q-K02 sp. nov and Paraburkholderia acidisoli DHF22 sp. nov., two strains isolated from forest soil.</title>
        <authorList>
            <person name="Gao Z."/>
            <person name="Qiu L."/>
        </authorList>
    </citation>
    <scope>NUCLEOTIDE SEQUENCE [LARGE SCALE GENOMIC DNA]</scope>
    <source>
        <strain evidence="1 2">DHF22</strain>
    </source>
</reference>
<organism evidence="1 2">
    <name type="scientific">Paraburkholderia acidisoli</name>
    <dbReference type="NCBI Taxonomy" id="2571748"/>
    <lineage>
        <taxon>Bacteria</taxon>
        <taxon>Pseudomonadati</taxon>
        <taxon>Pseudomonadota</taxon>
        <taxon>Betaproteobacteria</taxon>
        <taxon>Burkholderiales</taxon>
        <taxon>Burkholderiaceae</taxon>
        <taxon>Paraburkholderia</taxon>
    </lineage>
</organism>
<proteinExistence type="predicted"/>
<dbReference type="AlphaFoldDB" id="A0A7Z2GRP3"/>